<dbReference type="STRING" id="640132.Srot_1490"/>
<dbReference type="InterPro" id="IPR003170">
    <property type="entry name" value="MurB"/>
</dbReference>
<dbReference type="GO" id="GO:0071949">
    <property type="term" value="F:FAD binding"/>
    <property type="evidence" value="ECO:0007669"/>
    <property type="project" value="InterPro"/>
</dbReference>
<comment type="similarity">
    <text evidence="5 17">Belongs to the MurB family.</text>
</comment>
<feature type="domain" description="FAD-binding PCMH-type" evidence="18">
    <location>
        <begin position="30"/>
        <end position="240"/>
    </location>
</feature>
<evidence type="ECO:0000256" key="14">
    <source>
        <dbReference type="ARBA" id="ARBA00023306"/>
    </source>
</evidence>
<dbReference type="eggNOG" id="COG0812">
    <property type="taxonomic scope" value="Bacteria"/>
</dbReference>
<feature type="active site" evidence="17">
    <location>
        <position position="180"/>
    </location>
</feature>
<dbReference type="GO" id="GO:0071555">
    <property type="term" value="P:cell wall organization"/>
    <property type="evidence" value="ECO:0007669"/>
    <property type="project" value="UniProtKB-KW"/>
</dbReference>
<dbReference type="SUPFAM" id="SSF56176">
    <property type="entry name" value="FAD-binding/transporter-associated domain-like"/>
    <property type="match status" value="1"/>
</dbReference>
<evidence type="ECO:0000313" key="20">
    <source>
        <dbReference type="Proteomes" id="UP000002247"/>
    </source>
</evidence>
<dbReference type="KEGG" id="srt:Srot_1490"/>
<dbReference type="GO" id="GO:0008360">
    <property type="term" value="P:regulation of cell shape"/>
    <property type="evidence" value="ECO:0007669"/>
    <property type="project" value="UniProtKB-KW"/>
</dbReference>
<dbReference type="GO" id="GO:0009252">
    <property type="term" value="P:peptidoglycan biosynthetic process"/>
    <property type="evidence" value="ECO:0007669"/>
    <property type="project" value="UniProtKB-UniRule"/>
</dbReference>
<keyword evidence="20" id="KW-1185">Reference proteome</keyword>
<dbReference type="HAMAP" id="MF_00037">
    <property type="entry name" value="MurB"/>
    <property type="match status" value="1"/>
</dbReference>
<dbReference type="Gene3D" id="3.30.43.10">
    <property type="entry name" value="Uridine Diphospho-n-acetylenolpyruvylglucosamine Reductase, domain 2"/>
    <property type="match status" value="1"/>
</dbReference>
<keyword evidence="7 17" id="KW-0132">Cell division</keyword>
<dbReference type="Pfam" id="PF02873">
    <property type="entry name" value="MurB_C"/>
    <property type="match status" value="1"/>
</dbReference>
<dbReference type="GO" id="GO:0008762">
    <property type="term" value="F:UDP-N-acetylmuramate dehydrogenase activity"/>
    <property type="evidence" value="ECO:0007669"/>
    <property type="project" value="UniProtKB-UniRule"/>
</dbReference>
<dbReference type="HOGENOM" id="CLU_035304_0_1_11"/>
<protein>
    <recommendedName>
        <fullName evidence="17">UDP-N-acetylenolpyruvoylglucosamine reductase</fullName>
        <ecNumber evidence="17">1.3.1.98</ecNumber>
    </recommendedName>
    <alternativeName>
        <fullName evidence="17">UDP-N-acetylmuramate dehydrogenase</fullName>
    </alternativeName>
</protein>
<evidence type="ECO:0000256" key="6">
    <source>
        <dbReference type="ARBA" id="ARBA00022490"/>
    </source>
</evidence>
<dbReference type="PANTHER" id="PTHR21071:SF4">
    <property type="entry name" value="UDP-N-ACETYLENOLPYRUVOYLGLUCOSAMINE REDUCTASE"/>
    <property type="match status" value="1"/>
</dbReference>
<evidence type="ECO:0000256" key="4">
    <source>
        <dbReference type="ARBA" id="ARBA00004752"/>
    </source>
</evidence>
<dbReference type="InterPro" id="IPR016167">
    <property type="entry name" value="FAD-bd_PCMH_sub1"/>
</dbReference>
<comment type="function">
    <text evidence="2 17">Cell wall formation.</text>
</comment>
<dbReference type="PROSITE" id="PS51387">
    <property type="entry name" value="FAD_PCMH"/>
    <property type="match status" value="1"/>
</dbReference>
<feature type="active site" description="Proton donor" evidence="17">
    <location>
        <position position="257"/>
    </location>
</feature>
<evidence type="ECO:0000256" key="1">
    <source>
        <dbReference type="ARBA" id="ARBA00001974"/>
    </source>
</evidence>
<dbReference type="InterPro" id="IPR011601">
    <property type="entry name" value="MurB_C"/>
</dbReference>
<reference evidence="19 20" key="1">
    <citation type="journal article" date="2010" name="Stand. Genomic Sci.">
        <title>Complete genome sequence of Segniliparus rotundus type strain (CDC 1076).</title>
        <authorList>
            <person name="Sikorski J."/>
            <person name="Lapidus A."/>
            <person name="Copeland A."/>
            <person name="Misra M."/>
            <person name="Glavina Del Rio T."/>
            <person name="Nolan M."/>
            <person name="Lucas S."/>
            <person name="Chen F."/>
            <person name="Tice H."/>
            <person name="Cheng J.F."/>
            <person name="Jando M."/>
            <person name="Schneider S."/>
            <person name="Bruce D."/>
            <person name="Goodwin L."/>
            <person name="Pitluck S."/>
            <person name="Liolios K."/>
            <person name="Mikhailova N."/>
            <person name="Pati A."/>
            <person name="Ivanova N."/>
            <person name="Mavromatis K."/>
            <person name="Chen A."/>
            <person name="Palaniappan K."/>
            <person name="Chertkov O."/>
            <person name="Land M."/>
            <person name="Hauser L."/>
            <person name="Chang Y.J."/>
            <person name="Jeffries C.D."/>
            <person name="Brettin T."/>
            <person name="Detter J.C."/>
            <person name="Han C."/>
            <person name="Rohde M."/>
            <person name="Goker M."/>
            <person name="Bristow J."/>
            <person name="Eisen J.A."/>
            <person name="Markowitz V."/>
            <person name="Hugenholtz P."/>
            <person name="Kyrpides N.C."/>
            <person name="Klenk H.P."/>
        </authorList>
    </citation>
    <scope>NUCLEOTIDE SEQUENCE [LARGE SCALE GENOMIC DNA]</scope>
    <source>
        <strain evidence="20">ATCC BAA-972 / CDC 1076 / CIP 108378 / DSM 44985 / JCM 13578</strain>
    </source>
</reference>
<dbReference type="InterPro" id="IPR016166">
    <property type="entry name" value="FAD-bd_PCMH"/>
</dbReference>
<keyword evidence="11 17" id="KW-0133">Cell shape</keyword>
<evidence type="ECO:0000256" key="12">
    <source>
        <dbReference type="ARBA" id="ARBA00022984"/>
    </source>
</evidence>
<name>D6Z7M3_SEGRD</name>
<keyword evidence="14 17" id="KW-0131">Cell cycle</keyword>
<evidence type="ECO:0000256" key="16">
    <source>
        <dbReference type="ARBA" id="ARBA00048914"/>
    </source>
</evidence>
<keyword evidence="13 17" id="KW-0560">Oxidoreductase</keyword>
<evidence type="ECO:0000256" key="5">
    <source>
        <dbReference type="ARBA" id="ARBA00010485"/>
    </source>
</evidence>
<dbReference type="Pfam" id="PF01565">
    <property type="entry name" value="FAD_binding_4"/>
    <property type="match status" value="1"/>
</dbReference>
<comment type="catalytic activity">
    <reaction evidence="16 17">
        <text>UDP-N-acetyl-alpha-D-muramate + NADP(+) = UDP-N-acetyl-3-O-(1-carboxyvinyl)-alpha-D-glucosamine + NADPH + H(+)</text>
        <dbReference type="Rhea" id="RHEA:12248"/>
        <dbReference type="ChEBI" id="CHEBI:15378"/>
        <dbReference type="ChEBI" id="CHEBI:57783"/>
        <dbReference type="ChEBI" id="CHEBI:58349"/>
        <dbReference type="ChEBI" id="CHEBI:68483"/>
        <dbReference type="ChEBI" id="CHEBI:70757"/>
        <dbReference type="EC" id="1.3.1.98"/>
    </reaction>
</comment>
<dbReference type="Gene3D" id="3.90.78.10">
    <property type="entry name" value="UDP-N-acetylenolpyruvoylglucosamine reductase, C-terminal domain"/>
    <property type="match status" value="1"/>
</dbReference>
<evidence type="ECO:0000256" key="8">
    <source>
        <dbReference type="ARBA" id="ARBA00022630"/>
    </source>
</evidence>
<evidence type="ECO:0000256" key="7">
    <source>
        <dbReference type="ARBA" id="ARBA00022618"/>
    </source>
</evidence>
<evidence type="ECO:0000256" key="17">
    <source>
        <dbReference type="HAMAP-Rule" id="MF_00037"/>
    </source>
</evidence>
<comment type="subcellular location">
    <subcellularLocation>
        <location evidence="3 17">Cytoplasm</location>
    </subcellularLocation>
</comment>
<evidence type="ECO:0000256" key="9">
    <source>
        <dbReference type="ARBA" id="ARBA00022827"/>
    </source>
</evidence>
<keyword evidence="9 17" id="KW-0274">FAD</keyword>
<dbReference type="NCBIfam" id="NF010478">
    <property type="entry name" value="PRK13903.1"/>
    <property type="match status" value="1"/>
</dbReference>
<gene>
    <name evidence="17" type="primary">murB</name>
    <name evidence="19" type="ordered locus">Srot_1490</name>
</gene>
<keyword evidence="12 17" id="KW-0573">Peptidoglycan synthesis</keyword>
<dbReference type="InterPro" id="IPR016169">
    <property type="entry name" value="FAD-bd_PCMH_sub2"/>
</dbReference>
<dbReference type="AlphaFoldDB" id="D6Z7M3"/>
<keyword evidence="8 17" id="KW-0285">Flavoprotein</keyword>
<evidence type="ECO:0000313" key="19">
    <source>
        <dbReference type="EMBL" id="ADG97953.1"/>
    </source>
</evidence>
<keyword evidence="6 17" id="KW-0963">Cytoplasm</keyword>
<dbReference type="SUPFAM" id="SSF56194">
    <property type="entry name" value="Uridine diphospho-N-Acetylenolpyruvylglucosamine reductase, MurB, C-terminal domain"/>
    <property type="match status" value="1"/>
</dbReference>
<dbReference type="EC" id="1.3.1.98" evidence="17"/>
<dbReference type="Proteomes" id="UP000002247">
    <property type="component" value="Chromosome"/>
</dbReference>
<dbReference type="RefSeq" id="WP_013138406.1">
    <property type="nucleotide sequence ID" value="NC_014168.1"/>
</dbReference>
<proteinExistence type="inferred from homology"/>
<dbReference type="EMBL" id="CP001958">
    <property type="protein sequence ID" value="ADG97953.1"/>
    <property type="molecule type" value="Genomic_DNA"/>
</dbReference>
<comment type="cofactor">
    <cofactor evidence="1 17">
        <name>FAD</name>
        <dbReference type="ChEBI" id="CHEBI:57692"/>
    </cofactor>
</comment>
<dbReference type="GO" id="GO:0005829">
    <property type="term" value="C:cytosol"/>
    <property type="evidence" value="ECO:0007669"/>
    <property type="project" value="TreeGrafter"/>
</dbReference>
<evidence type="ECO:0000256" key="3">
    <source>
        <dbReference type="ARBA" id="ARBA00004496"/>
    </source>
</evidence>
<evidence type="ECO:0000256" key="10">
    <source>
        <dbReference type="ARBA" id="ARBA00022857"/>
    </source>
</evidence>
<evidence type="ECO:0000256" key="13">
    <source>
        <dbReference type="ARBA" id="ARBA00023002"/>
    </source>
</evidence>
<feature type="active site" evidence="17">
    <location>
        <position position="357"/>
    </location>
</feature>
<dbReference type="OrthoDB" id="9804753at2"/>
<keyword evidence="15 17" id="KW-0961">Cell wall biogenesis/degradation</keyword>
<sequence length="366" mass="38439">MKSVQLPRELAALGVEIRKDMTFAQLTTLRVGGPIGVIVDCPTHESVFAAAGALADAQVPTVHLGGGSNLVAADEGWPGAVLRVTSQGLSAEVEHGSARSAVSVDAGIVWDDLVAFTVESGLGGLECLSGIPGNAGASVKQNIGAYGAQLSDCLVAAELWNWSTGEHRWATAESLRLGYRSSAIRREECVVVLALRLRLSSDGLSAPIRYRELAVEVGVREGERAPARDVREAVLRLRAGKGMLLDEDDHDTWSTGSFFVNPVLSQPDAARLFPEGPPRGMPWYPDGSSAKLSAAWLIERSGFAKGFPGEGSPARLSTKHTLAITNRGSATAADVLALAKQVQAGVFDAFGVRLEPEPIVLGGGLD</sequence>
<evidence type="ECO:0000259" key="18">
    <source>
        <dbReference type="PROSITE" id="PS51387"/>
    </source>
</evidence>
<keyword evidence="10 17" id="KW-0521">NADP</keyword>
<evidence type="ECO:0000256" key="11">
    <source>
        <dbReference type="ARBA" id="ARBA00022960"/>
    </source>
</evidence>
<evidence type="ECO:0000256" key="2">
    <source>
        <dbReference type="ARBA" id="ARBA00003921"/>
    </source>
</evidence>
<evidence type="ECO:0000256" key="15">
    <source>
        <dbReference type="ARBA" id="ARBA00023316"/>
    </source>
</evidence>
<organism evidence="19 20">
    <name type="scientific">Segniliparus rotundus (strain ATCC BAA-972 / CDC 1076 / CIP 108378 / DSM 44985 / JCM 13578)</name>
    <dbReference type="NCBI Taxonomy" id="640132"/>
    <lineage>
        <taxon>Bacteria</taxon>
        <taxon>Bacillati</taxon>
        <taxon>Actinomycetota</taxon>
        <taxon>Actinomycetes</taxon>
        <taxon>Mycobacteriales</taxon>
        <taxon>Segniliparaceae</taxon>
        <taxon>Segniliparus</taxon>
    </lineage>
</organism>
<dbReference type="InterPro" id="IPR036635">
    <property type="entry name" value="MurB_C_sf"/>
</dbReference>
<dbReference type="InterPro" id="IPR036318">
    <property type="entry name" value="FAD-bd_PCMH-like_sf"/>
</dbReference>
<dbReference type="UniPathway" id="UPA00219"/>
<dbReference type="InterPro" id="IPR006094">
    <property type="entry name" value="Oxid_FAD_bind_N"/>
</dbReference>
<dbReference type="PANTHER" id="PTHR21071">
    <property type="entry name" value="UDP-N-ACETYLENOLPYRUVOYLGLUCOSAMINE REDUCTASE"/>
    <property type="match status" value="1"/>
</dbReference>
<dbReference type="GO" id="GO:0051301">
    <property type="term" value="P:cell division"/>
    <property type="evidence" value="ECO:0007669"/>
    <property type="project" value="UniProtKB-KW"/>
</dbReference>
<dbReference type="Gene3D" id="3.30.465.10">
    <property type="match status" value="1"/>
</dbReference>
<comment type="pathway">
    <text evidence="4 17">Cell wall biogenesis; peptidoglycan biosynthesis.</text>
</comment>
<accession>D6Z7M3</accession>